<gene>
    <name evidence="1" type="ORF">BO71DRAFT_428883</name>
</gene>
<protein>
    <submittedName>
        <fullName evidence="1">Uncharacterized protein</fullName>
    </submittedName>
</protein>
<proteinExistence type="predicted"/>
<dbReference type="AlphaFoldDB" id="A0A319DEB4"/>
<dbReference type="GO" id="GO:0016705">
    <property type="term" value="F:oxidoreductase activity, acting on paired donors, with incorporation or reduction of molecular oxygen"/>
    <property type="evidence" value="ECO:0007669"/>
    <property type="project" value="InterPro"/>
</dbReference>
<dbReference type="OrthoDB" id="4491047at2759"/>
<accession>A0A319DEB4</accession>
<dbReference type="GO" id="GO:0005506">
    <property type="term" value="F:iron ion binding"/>
    <property type="evidence" value="ECO:0007669"/>
    <property type="project" value="InterPro"/>
</dbReference>
<dbReference type="STRING" id="1448320.A0A319DEB4"/>
<dbReference type="Gene3D" id="1.10.630.10">
    <property type="entry name" value="Cytochrome P450"/>
    <property type="match status" value="1"/>
</dbReference>
<name>A0A319DEB4_9EURO</name>
<dbReference type="Proteomes" id="UP000247810">
    <property type="component" value="Unassembled WGS sequence"/>
</dbReference>
<dbReference type="SUPFAM" id="SSF48264">
    <property type="entry name" value="Cytochrome P450"/>
    <property type="match status" value="1"/>
</dbReference>
<dbReference type="EMBL" id="KZ825850">
    <property type="protein sequence ID" value="PYH95621.1"/>
    <property type="molecule type" value="Genomic_DNA"/>
</dbReference>
<organism evidence="1 2">
    <name type="scientific">Aspergillus ellipticus CBS 707.79</name>
    <dbReference type="NCBI Taxonomy" id="1448320"/>
    <lineage>
        <taxon>Eukaryota</taxon>
        <taxon>Fungi</taxon>
        <taxon>Dikarya</taxon>
        <taxon>Ascomycota</taxon>
        <taxon>Pezizomycotina</taxon>
        <taxon>Eurotiomycetes</taxon>
        <taxon>Eurotiomycetidae</taxon>
        <taxon>Eurotiales</taxon>
        <taxon>Aspergillaceae</taxon>
        <taxon>Aspergillus</taxon>
        <taxon>Aspergillus subgen. Circumdati</taxon>
    </lineage>
</organism>
<reference evidence="1 2" key="1">
    <citation type="submission" date="2018-02" db="EMBL/GenBank/DDBJ databases">
        <title>The genomes of Aspergillus section Nigri reveals drivers in fungal speciation.</title>
        <authorList>
            <consortium name="DOE Joint Genome Institute"/>
            <person name="Vesth T.C."/>
            <person name="Nybo J."/>
            <person name="Theobald S."/>
            <person name="Brandl J."/>
            <person name="Frisvad J.C."/>
            <person name="Nielsen K.F."/>
            <person name="Lyhne E.K."/>
            <person name="Kogle M.E."/>
            <person name="Kuo A."/>
            <person name="Riley R."/>
            <person name="Clum A."/>
            <person name="Nolan M."/>
            <person name="Lipzen A."/>
            <person name="Salamov A."/>
            <person name="Henrissat B."/>
            <person name="Wiebenga A."/>
            <person name="De vries R.P."/>
            <person name="Grigoriev I.V."/>
            <person name="Mortensen U.H."/>
            <person name="Andersen M.R."/>
            <person name="Baker S.E."/>
        </authorList>
    </citation>
    <scope>NUCLEOTIDE SEQUENCE [LARGE SCALE GENOMIC DNA]</scope>
    <source>
        <strain evidence="1 2">CBS 707.79</strain>
    </source>
</reference>
<dbReference type="InterPro" id="IPR036396">
    <property type="entry name" value="Cyt_P450_sf"/>
</dbReference>
<evidence type="ECO:0000313" key="1">
    <source>
        <dbReference type="EMBL" id="PYH95621.1"/>
    </source>
</evidence>
<evidence type="ECO:0000313" key="2">
    <source>
        <dbReference type="Proteomes" id="UP000247810"/>
    </source>
</evidence>
<keyword evidence="2" id="KW-1185">Reference proteome</keyword>
<dbReference type="GO" id="GO:0004497">
    <property type="term" value="F:monooxygenase activity"/>
    <property type="evidence" value="ECO:0007669"/>
    <property type="project" value="InterPro"/>
</dbReference>
<sequence>MSPGAHASLKELHDKYNADIVRTGPNELSINNVEAVEISYGGKYPRGYLYEFRAANGELNANTTRRYGKHRSWRGVWKKAFSHNELPDYNIRVEYHVDKFVRLLNKRAQEDIEVVKVVEKLMFDM</sequence>
<dbReference type="VEuPathDB" id="FungiDB:BO71DRAFT_428883"/>
<dbReference type="GO" id="GO:0020037">
    <property type="term" value="F:heme binding"/>
    <property type="evidence" value="ECO:0007669"/>
    <property type="project" value="InterPro"/>
</dbReference>